<dbReference type="EMBL" id="CP102173">
    <property type="protein sequence ID" value="UUP14525.1"/>
    <property type="molecule type" value="Genomic_DNA"/>
</dbReference>
<name>A0ABY5M8R1_9ACTN</name>
<dbReference type="Proteomes" id="UP001316184">
    <property type="component" value="Chromosome"/>
</dbReference>
<accession>A0ABY5M8R1</accession>
<feature type="region of interest" description="Disordered" evidence="1">
    <location>
        <begin position="16"/>
        <end position="38"/>
    </location>
</feature>
<proteinExistence type="predicted"/>
<evidence type="ECO:0000313" key="3">
    <source>
        <dbReference type="Proteomes" id="UP001316184"/>
    </source>
</evidence>
<feature type="compositionally biased region" description="Polar residues" evidence="1">
    <location>
        <begin position="84"/>
        <end position="95"/>
    </location>
</feature>
<organism evidence="2 3">
    <name type="scientific">Aeromicrobium wangtongii</name>
    <dbReference type="NCBI Taxonomy" id="2969247"/>
    <lineage>
        <taxon>Bacteria</taxon>
        <taxon>Bacillati</taxon>
        <taxon>Actinomycetota</taxon>
        <taxon>Actinomycetes</taxon>
        <taxon>Propionibacteriales</taxon>
        <taxon>Nocardioidaceae</taxon>
        <taxon>Aeromicrobium</taxon>
    </lineage>
</organism>
<evidence type="ECO:0000256" key="1">
    <source>
        <dbReference type="SAM" id="MobiDB-lite"/>
    </source>
</evidence>
<reference evidence="2 3" key="1">
    <citation type="submission" date="2022-08" db="EMBL/GenBank/DDBJ databases">
        <title>novel species in genus Aeromicrobium.</title>
        <authorList>
            <person name="Ye L."/>
        </authorList>
    </citation>
    <scope>NUCLEOTIDE SEQUENCE [LARGE SCALE GENOMIC DNA]</scope>
    <source>
        <strain evidence="3">zg-Y1379</strain>
    </source>
</reference>
<evidence type="ECO:0000313" key="2">
    <source>
        <dbReference type="EMBL" id="UUP14525.1"/>
    </source>
</evidence>
<feature type="region of interest" description="Disordered" evidence="1">
    <location>
        <begin position="134"/>
        <end position="156"/>
    </location>
</feature>
<sequence length="156" mass="15788">MRAADISASVRFARTSGRCRSDSSSGADATLSAAGTASRANGTCTTKMACHEMAWVSSPPTTGPAAVPITPAVTQAATPRRSPRSVTSCLRQPTRASAPPTACTHRAMISTSIEPARAHQADAPANTAMPAALKTRGGTRTNAAAAGTAARPSTRL</sequence>
<keyword evidence="3" id="KW-1185">Reference proteome</keyword>
<gene>
    <name evidence="2" type="ORF">NQV15_04225</name>
</gene>
<protein>
    <submittedName>
        <fullName evidence="2">Uncharacterized protein</fullName>
    </submittedName>
</protein>
<feature type="compositionally biased region" description="Polar residues" evidence="1">
    <location>
        <begin position="22"/>
        <end position="38"/>
    </location>
</feature>
<feature type="region of interest" description="Disordered" evidence="1">
    <location>
        <begin position="73"/>
        <end position="104"/>
    </location>
</feature>